<dbReference type="InterPro" id="IPR049554">
    <property type="entry name" value="DNMT3_ADD_PHD"/>
</dbReference>
<sequence>MITLTGHVSLQVASTRAGKAFLACPESDETDTSKSVDLHNNQMIDWAMTGFQPTGPKGLEPPEEERNPYKEVYPDVWVEPEAAAYTPPPAKKPRKSTAAEKPKVKEMIDEGTRGNAAPLSGLNRGCDPYILPPQGGSQGCVCVSYRAHIITSESQSGSVLFTVFQNCFLECAYQYDDDGYQSYCTICCGGREVLMCGNNNCCRCFCVECVDLLVGPGAAQIAIKEDPWCCYMCEKGQKGVFGLLERHTDWPCRLQHFFANNHDQDFVSSTSVLAVCEVHTQIKKKCHMRRIQQ</sequence>
<keyword evidence="2" id="KW-0479">Metal-binding</keyword>
<name>A0A060YQ69_ONCMY</name>
<dbReference type="InterPro" id="IPR025766">
    <property type="entry name" value="ADD"/>
</dbReference>
<evidence type="ECO:0000313" key="9">
    <source>
        <dbReference type="Proteomes" id="UP000193380"/>
    </source>
</evidence>
<dbReference type="Proteomes" id="UP000193380">
    <property type="component" value="Unassembled WGS sequence"/>
</dbReference>
<dbReference type="PANTHER" id="PTHR23068:SF10">
    <property type="entry name" value="DNA (CYTOSINE-5)-METHYLTRANSFERASE 3A"/>
    <property type="match status" value="1"/>
</dbReference>
<gene>
    <name evidence="8" type="ORF">GSONMT00047253001</name>
</gene>
<dbReference type="Gene3D" id="1.10.720.50">
    <property type="entry name" value="PWWP, helical domain"/>
    <property type="match status" value="1"/>
</dbReference>
<dbReference type="STRING" id="8022.A0A060YQ69"/>
<dbReference type="PaxDb" id="8022-A0A060YQ69"/>
<evidence type="ECO:0000259" key="7">
    <source>
        <dbReference type="PROSITE" id="PS51533"/>
    </source>
</evidence>
<dbReference type="Pfam" id="PF21255">
    <property type="entry name" value="DNMT3_ADD_GATA1-like"/>
    <property type="match status" value="1"/>
</dbReference>
<reference evidence="8" key="2">
    <citation type="submission" date="2014-03" db="EMBL/GenBank/DDBJ databases">
        <authorList>
            <person name="Genoscope - CEA"/>
        </authorList>
    </citation>
    <scope>NUCLEOTIDE SEQUENCE</scope>
</reference>
<dbReference type="EMBL" id="FR911560">
    <property type="protein sequence ID" value="CDQ91250.1"/>
    <property type="molecule type" value="Genomic_DNA"/>
</dbReference>
<dbReference type="GO" id="GO:0005737">
    <property type="term" value="C:cytoplasm"/>
    <property type="evidence" value="ECO:0007669"/>
    <property type="project" value="TreeGrafter"/>
</dbReference>
<feature type="compositionally biased region" description="Basic and acidic residues" evidence="6">
    <location>
        <begin position="97"/>
        <end position="107"/>
    </location>
</feature>
<evidence type="ECO:0000256" key="1">
    <source>
        <dbReference type="ARBA" id="ARBA00004123"/>
    </source>
</evidence>
<accession>A0A060YQ69</accession>
<protein>
    <recommendedName>
        <fullName evidence="7">PHD-type domain-containing protein</fullName>
    </recommendedName>
</protein>
<keyword evidence="4" id="KW-0862">Zinc</keyword>
<dbReference type="GO" id="GO:0008270">
    <property type="term" value="F:zinc ion binding"/>
    <property type="evidence" value="ECO:0007669"/>
    <property type="project" value="UniProtKB-KW"/>
</dbReference>
<dbReference type="GO" id="GO:0045892">
    <property type="term" value="P:negative regulation of DNA-templated transcription"/>
    <property type="evidence" value="ECO:0007669"/>
    <property type="project" value="TreeGrafter"/>
</dbReference>
<evidence type="ECO:0000313" key="8">
    <source>
        <dbReference type="EMBL" id="CDQ91250.1"/>
    </source>
</evidence>
<dbReference type="GO" id="GO:0005634">
    <property type="term" value="C:nucleus"/>
    <property type="evidence" value="ECO:0007669"/>
    <property type="project" value="UniProtKB-SubCell"/>
</dbReference>
<evidence type="ECO:0000256" key="4">
    <source>
        <dbReference type="ARBA" id="ARBA00022833"/>
    </source>
</evidence>
<organism evidence="8 9">
    <name type="scientific">Oncorhynchus mykiss</name>
    <name type="common">Rainbow trout</name>
    <name type="synonym">Salmo gairdneri</name>
    <dbReference type="NCBI Taxonomy" id="8022"/>
    <lineage>
        <taxon>Eukaryota</taxon>
        <taxon>Metazoa</taxon>
        <taxon>Chordata</taxon>
        <taxon>Craniata</taxon>
        <taxon>Vertebrata</taxon>
        <taxon>Euteleostomi</taxon>
        <taxon>Actinopterygii</taxon>
        <taxon>Neopterygii</taxon>
        <taxon>Teleostei</taxon>
        <taxon>Protacanthopterygii</taxon>
        <taxon>Salmoniformes</taxon>
        <taxon>Salmonidae</taxon>
        <taxon>Salmoninae</taxon>
        <taxon>Oncorhynchus</taxon>
    </lineage>
</organism>
<keyword evidence="5" id="KW-0539">Nucleus</keyword>
<evidence type="ECO:0000256" key="3">
    <source>
        <dbReference type="ARBA" id="ARBA00022771"/>
    </source>
</evidence>
<dbReference type="InterPro" id="IPR050390">
    <property type="entry name" value="C5-Methyltransferase"/>
</dbReference>
<evidence type="ECO:0000256" key="6">
    <source>
        <dbReference type="SAM" id="MobiDB-lite"/>
    </source>
</evidence>
<comment type="subcellular location">
    <subcellularLocation>
        <location evidence="1">Nucleus</location>
    </subcellularLocation>
</comment>
<dbReference type="AlphaFoldDB" id="A0A060YQ69"/>
<evidence type="ECO:0000256" key="2">
    <source>
        <dbReference type="ARBA" id="ARBA00022723"/>
    </source>
</evidence>
<dbReference type="PANTHER" id="PTHR23068">
    <property type="entry name" value="DNA CYTOSINE-5- -METHYLTRANSFERASE 3-RELATED"/>
    <property type="match status" value="1"/>
</dbReference>
<proteinExistence type="predicted"/>
<feature type="domain" description="PHD-type" evidence="7">
    <location>
        <begin position="111"/>
        <end position="263"/>
    </location>
</feature>
<dbReference type="PROSITE" id="PS51533">
    <property type="entry name" value="ADD"/>
    <property type="match status" value="1"/>
</dbReference>
<evidence type="ECO:0000256" key="5">
    <source>
        <dbReference type="ARBA" id="ARBA00023242"/>
    </source>
</evidence>
<reference evidence="8" key="1">
    <citation type="journal article" date="2014" name="Nat. Commun.">
        <title>The rainbow trout genome provides novel insights into evolution after whole-genome duplication in vertebrates.</title>
        <authorList>
            <person name="Berthelot C."/>
            <person name="Brunet F."/>
            <person name="Chalopin D."/>
            <person name="Juanchich A."/>
            <person name="Bernard M."/>
            <person name="Noel B."/>
            <person name="Bento P."/>
            <person name="Da Silva C."/>
            <person name="Labadie K."/>
            <person name="Alberti A."/>
            <person name="Aury J.M."/>
            <person name="Louis A."/>
            <person name="Dehais P."/>
            <person name="Bardou P."/>
            <person name="Montfort J."/>
            <person name="Klopp C."/>
            <person name="Cabau C."/>
            <person name="Gaspin C."/>
            <person name="Thorgaard G.H."/>
            <person name="Boussaha M."/>
            <person name="Quillet E."/>
            <person name="Guyomard R."/>
            <person name="Galiana D."/>
            <person name="Bobe J."/>
            <person name="Volff J.N."/>
            <person name="Genet C."/>
            <person name="Wincker P."/>
            <person name="Jaillon O."/>
            <person name="Roest Crollius H."/>
            <person name="Guiguen Y."/>
        </authorList>
    </citation>
    <scope>NUCLEOTIDE SEQUENCE [LARGE SCALE GENOMIC DNA]</scope>
</reference>
<feature type="region of interest" description="Disordered" evidence="6">
    <location>
        <begin position="83"/>
        <end position="107"/>
    </location>
</feature>
<keyword evidence="3" id="KW-0863">Zinc-finger</keyword>